<protein>
    <submittedName>
        <fullName evidence="2">Uncharacterized protein</fullName>
    </submittedName>
</protein>
<sequence length="104" mass="11633">MKILAELLRAAHEAHRAGSEWSEFQREHAEAIRRAEPFDRLRYHRLSGALLHVVCCGELSGQFAAGDPDAISEPWEADNEREQPADVGTSARFSPRAAGLEPRR</sequence>
<evidence type="ECO:0000313" key="2">
    <source>
        <dbReference type="EMBL" id="KKL24097.1"/>
    </source>
</evidence>
<dbReference type="EMBL" id="LAZR01036721">
    <property type="protein sequence ID" value="KKL24097.1"/>
    <property type="molecule type" value="Genomic_DNA"/>
</dbReference>
<accession>A0A0F9CCG6</accession>
<evidence type="ECO:0000256" key="1">
    <source>
        <dbReference type="SAM" id="MobiDB-lite"/>
    </source>
</evidence>
<reference evidence="2" key="1">
    <citation type="journal article" date="2015" name="Nature">
        <title>Complex archaea that bridge the gap between prokaryotes and eukaryotes.</title>
        <authorList>
            <person name="Spang A."/>
            <person name="Saw J.H."/>
            <person name="Jorgensen S.L."/>
            <person name="Zaremba-Niedzwiedzka K."/>
            <person name="Martijn J."/>
            <person name="Lind A.E."/>
            <person name="van Eijk R."/>
            <person name="Schleper C."/>
            <person name="Guy L."/>
            <person name="Ettema T.J."/>
        </authorList>
    </citation>
    <scope>NUCLEOTIDE SEQUENCE</scope>
</reference>
<proteinExistence type="predicted"/>
<comment type="caution">
    <text evidence="2">The sequence shown here is derived from an EMBL/GenBank/DDBJ whole genome shotgun (WGS) entry which is preliminary data.</text>
</comment>
<organism evidence="2">
    <name type="scientific">marine sediment metagenome</name>
    <dbReference type="NCBI Taxonomy" id="412755"/>
    <lineage>
        <taxon>unclassified sequences</taxon>
        <taxon>metagenomes</taxon>
        <taxon>ecological metagenomes</taxon>
    </lineage>
</organism>
<feature type="region of interest" description="Disordered" evidence="1">
    <location>
        <begin position="67"/>
        <end position="104"/>
    </location>
</feature>
<dbReference type="AlphaFoldDB" id="A0A0F9CCG6"/>
<name>A0A0F9CCG6_9ZZZZ</name>
<gene>
    <name evidence="2" type="ORF">LCGC14_2418750</name>
</gene>